<evidence type="ECO:0000259" key="3">
    <source>
        <dbReference type="PROSITE" id="PS50222"/>
    </source>
</evidence>
<dbReference type="Gene3D" id="1.10.238.10">
    <property type="entry name" value="EF-hand"/>
    <property type="match status" value="1"/>
</dbReference>
<accession>A0A1G4KKX0</accession>
<organism evidence="4 5">
    <name type="scientific">Lachancea nothofagi CBS 11611</name>
    <dbReference type="NCBI Taxonomy" id="1266666"/>
    <lineage>
        <taxon>Eukaryota</taxon>
        <taxon>Fungi</taxon>
        <taxon>Dikarya</taxon>
        <taxon>Ascomycota</taxon>
        <taxon>Saccharomycotina</taxon>
        <taxon>Saccharomycetes</taxon>
        <taxon>Saccharomycetales</taxon>
        <taxon>Saccharomycetaceae</taxon>
        <taxon>Lachancea</taxon>
    </lineage>
</organism>
<dbReference type="AlphaFoldDB" id="A0A1G4KKX0"/>
<feature type="domain" description="EF-hand" evidence="3">
    <location>
        <begin position="15"/>
        <end position="50"/>
    </location>
</feature>
<dbReference type="GO" id="GO:0043226">
    <property type="term" value="C:organelle"/>
    <property type="evidence" value="ECO:0007669"/>
    <property type="project" value="UniProtKB-ARBA"/>
</dbReference>
<sequence length="155" mass="17645">MERSESASFSQFSHSQIQKARDAFQFIDEDGDGKISETDLMKMYSNLGKTKMEGQIKEMLAAEKDGELTFPEFLTLMGDRLGEFPEEQEMSDALRVFALDSSHDLNIDVGEMKEYLRDAGFEDIDALDGILKQFCTTQLSGERIFKGRKFLETVE</sequence>
<reference evidence="5" key="1">
    <citation type="submission" date="2016-03" db="EMBL/GenBank/DDBJ databases">
        <authorList>
            <person name="Devillers Hugo."/>
        </authorList>
    </citation>
    <scope>NUCLEOTIDE SEQUENCE [LARGE SCALE GENOMIC DNA]</scope>
</reference>
<dbReference type="InterPro" id="IPR018247">
    <property type="entry name" value="EF_Hand_1_Ca_BS"/>
</dbReference>
<dbReference type="CDD" id="cd00051">
    <property type="entry name" value="EFh"/>
    <property type="match status" value="1"/>
</dbReference>
<dbReference type="InterPro" id="IPR002048">
    <property type="entry name" value="EF_hand_dom"/>
</dbReference>
<protein>
    <submittedName>
        <fullName evidence="4">LANO_0H00298g1_1</fullName>
    </submittedName>
</protein>
<proteinExistence type="predicted"/>
<keyword evidence="5" id="KW-1185">Reference proteome</keyword>
<evidence type="ECO:0000256" key="1">
    <source>
        <dbReference type="ARBA" id="ARBA00022737"/>
    </source>
</evidence>
<dbReference type="PROSITE" id="PS50222">
    <property type="entry name" value="EF_HAND_2"/>
    <property type="match status" value="1"/>
</dbReference>
<keyword evidence="2" id="KW-0106">Calcium</keyword>
<dbReference type="InterPro" id="IPR050403">
    <property type="entry name" value="Myosin_RLC"/>
</dbReference>
<dbReference type="PANTHER" id="PTHR23049">
    <property type="entry name" value="MYOSIN REGULATORY LIGHT CHAIN 2"/>
    <property type="match status" value="1"/>
</dbReference>
<dbReference type="OrthoDB" id="429467at2759"/>
<evidence type="ECO:0000313" key="4">
    <source>
        <dbReference type="EMBL" id="SCV05112.1"/>
    </source>
</evidence>
<dbReference type="Pfam" id="PF13499">
    <property type="entry name" value="EF-hand_7"/>
    <property type="match status" value="1"/>
</dbReference>
<dbReference type="SMART" id="SM00054">
    <property type="entry name" value="EFh"/>
    <property type="match status" value="2"/>
</dbReference>
<dbReference type="Proteomes" id="UP000189911">
    <property type="component" value="Chromosome H"/>
</dbReference>
<dbReference type="SUPFAM" id="SSF47473">
    <property type="entry name" value="EF-hand"/>
    <property type="match status" value="1"/>
</dbReference>
<dbReference type="GO" id="GO:0005509">
    <property type="term" value="F:calcium ion binding"/>
    <property type="evidence" value="ECO:0007669"/>
    <property type="project" value="InterPro"/>
</dbReference>
<dbReference type="EMBL" id="LT598447">
    <property type="protein sequence ID" value="SCV05112.1"/>
    <property type="molecule type" value="Genomic_DNA"/>
</dbReference>
<name>A0A1G4KKX0_9SACH</name>
<evidence type="ECO:0000256" key="2">
    <source>
        <dbReference type="ARBA" id="ARBA00022837"/>
    </source>
</evidence>
<evidence type="ECO:0000313" key="5">
    <source>
        <dbReference type="Proteomes" id="UP000189911"/>
    </source>
</evidence>
<keyword evidence="1" id="KW-0677">Repeat</keyword>
<dbReference type="FunFam" id="1.10.238.10:FF:000178">
    <property type="entry name" value="Calmodulin-2 A"/>
    <property type="match status" value="1"/>
</dbReference>
<gene>
    <name evidence="4" type="ORF">LANO_0H00298G</name>
</gene>
<dbReference type="InterPro" id="IPR011992">
    <property type="entry name" value="EF-hand-dom_pair"/>
</dbReference>
<dbReference type="PROSITE" id="PS00018">
    <property type="entry name" value="EF_HAND_1"/>
    <property type="match status" value="1"/>
</dbReference>